<name>A0A9D3ZHV3_9ROSI</name>
<dbReference type="EMBL" id="JAIQCV010000012">
    <property type="protein sequence ID" value="KAH1038201.1"/>
    <property type="molecule type" value="Genomic_DNA"/>
</dbReference>
<protein>
    <submittedName>
        <fullName evidence="1">Uncharacterized protein</fullName>
    </submittedName>
</protein>
<evidence type="ECO:0000313" key="1">
    <source>
        <dbReference type="EMBL" id="KAH1038201.1"/>
    </source>
</evidence>
<dbReference type="Proteomes" id="UP000828251">
    <property type="component" value="Unassembled WGS sequence"/>
</dbReference>
<dbReference type="OrthoDB" id="996079at2759"/>
<reference evidence="1 2" key="1">
    <citation type="journal article" date="2021" name="Plant Biotechnol. J.">
        <title>Multi-omics assisted identification of the key and species-specific regulatory components of drought-tolerant mechanisms in Gossypium stocksii.</title>
        <authorList>
            <person name="Yu D."/>
            <person name="Ke L."/>
            <person name="Zhang D."/>
            <person name="Wu Y."/>
            <person name="Sun Y."/>
            <person name="Mei J."/>
            <person name="Sun J."/>
            <person name="Sun Y."/>
        </authorList>
    </citation>
    <scope>NUCLEOTIDE SEQUENCE [LARGE SCALE GENOMIC DNA]</scope>
    <source>
        <strain evidence="2">cv. E1</strain>
        <tissue evidence="1">Leaf</tissue>
    </source>
</reference>
<keyword evidence="2" id="KW-1185">Reference proteome</keyword>
<proteinExistence type="predicted"/>
<accession>A0A9D3ZHV3</accession>
<comment type="caution">
    <text evidence="1">The sequence shown here is derived from an EMBL/GenBank/DDBJ whole genome shotgun (WGS) entry which is preliminary data.</text>
</comment>
<organism evidence="1 2">
    <name type="scientific">Gossypium stocksii</name>
    <dbReference type="NCBI Taxonomy" id="47602"/>
    <lineage>
        <taxon>Eukaryota</taxon>
        <taxon>Viridiplantae</taxon>
        <taxon>Streptophyta</taxon>
        <taxon>Embryophyta</taxon>
        <taxon>Tracheophyta</taxon>
        <taxon>Spermatophyta</taxon>
        <taxon>Magnoliopsida</taxon>
        <taxon>eudicotyledons</taxon>
        <taxon>Gunneridae</taxon>
        <taxon>Pentapetalae</taxon>
        <taxon>rosids</taxon>
        <taxon>malvids</taxon>
        <taxon>Malvales</taxon>
        <taxon>Malvaceae</taxon>
        <taxon>Malvoideae</taxon>
        <taxon>Gossypium</taxon>
    </lineage>
</organism>
<dbReference type="AlphaFoldDB" id="A0A9D3ZHV3"/>
<gene>
    <name evidence="1" type="ORF">J1N35_039944</name>
</gene>
<sequence>MAPEVFDEEHKVDLRKLHTNWLRYWSHYTREPIIIPQLACVLKYMPWFRIYGKPHSLLEEERRRQILTQKER</sequence>
<evidence type="ECO:0000313" key="2">
    <source>
        <dbReference type="Proteomes" id="UP000828251"/>
    </source>
</evidence>